<comment type="caution">
    <text evidence="3">The sequence shown here is derived from an EMBL/GenBank/DDBJ whole genome shotgun (WGS) entry which is preliminary data.</text>
</comment>
<dbReference type="Proteomes" id="UP001295684">
    <property type="component" value="Unassembled WGS sequence"/>
</dbReference>
<evidence type="ECO:0000313" key="3">
    <source>
        <dbReference type="EMBL" id="CAI2382490.1"/>
    </source>
</evidence>
<sequence length="825" mass="93747">MDSQRNEDNRQTVIDYPEYDQYPDDEYEHRFSLHSGADIRLTNNQMMPDSADHANREVIQEDIGNYYGRGTDMRQNQVPPLNFNNNFVQDYNLSNEQAYQILPKGKQNSTSSVGGKTLKDRMDALDEIHPIHTEIDEASENVEADEREGNGDFIQRQISLEKDAYSEFNENTSQANYYNQLEIERRMDRMGVNPQMNEFTGPSQDFSSNINPMQTPSRRIDESFQNMNEYQSQAPGPLMSEDQNTAQNDQMIMQYESVLQNVNSEFQKLLEKNKQCEEELSMTKIQLEKSQVALEQEQANLASRMNEEKKLEMVKLEKNEIENENKSLRMQIGQKDDEIERLQNRIIQLEHEASQVPALRAQLDDLESRNHQKETTTREKEESILKTESELRNMERVEGVLKAEIEELLEKRKGLEEINQTLKNQICECNIALRQMASQLDSSKRENMALTNNVEIFKRSEEQLREENSSLKELVNNIEIERIHFRASCELLQRDLSFAKKEIASYIASENRVMNIGLPMGNLHNYPSQIPKINPDSNGPPNNFQGPIPNPQVNATPLSHSGPQNVGPNSQETFKPPQSAFPSQEDMAKRFGDMSLEEFKKATIPANNMPNTMGNQPPAGSSSKPKLPQHLASSITFDDNDGSEQYYRKNQTTDPTQAPQNNPPADSKVAGIPSVPNLPTAGIPTPKDPQPGPSLPQFTQGSQNSQPRFLNPPVQHNPPGPAPGPHSTPQAPSQNPSAPSSFQIPQGPAPEMNSDQKFQKIHTLENSLLSFQMDKDRLVAELGKIPEAHSKSHHQQQRKAELEREIFIADKNINTVKLKLRDLKK</sequence>
<proteinExistence type="predicted"/>
<feature type="compositionally biased region" description="Polar residues" evidence="2">
    <location>
        <begin position="648"/>
        <end position="664"/>
    </location>
</feature>
<feature type="compositionally biased region" description="Polar residues" evidence="2">
    <location>
        <begin position="535"/>
        <end position="573"/>
    </location>
</feature>
<dbReference type="GO" id="GO:0008017">
    <property type="term" value="F:microtubule binding"/>
    <property type="evidence" value="ECO:0007669"/>
    <property type="project" value="TreeGrafter"/>
</dbReference>
<feature type="compositionally biased region" description="Pro residues" evidence="2">
    <location>
        <begin position="715"/>
        <end position="726"/>
    </location>
</feature>
<dbReference type="GO" id="GO:0051959">
    <property type="term" value="F:dynein light intermediate chain binding"/>
    <property type="evidence" value="ECO:0007669"/>
    <property type="project" value="TreeGrafter"/>
</dbReference>
<organism evidence="3 4">
    <name type="scientific">Euplotes crassus</name>
    <dbReference type="NCBI Taxonomy" id="5936"/>
    <lineage>
        <taxon>Eukaryota</taxon>
        <taxon>Sar</taxon>
        <taxon>Alveolata</taxon>
        <taxon>Ciliophora</taxon>
        <taxon>Intramacronucleata</taxon>
        <taxon>Spirotrichea</taxon>
        <taxon>Hypotrichia</taxon>
        <taxon>Euplotida</taxon>
        <taxon>Euplotidae</taxon>
        <taxon>Moneuplotes</taxon>
    </lineage>
</organism>
<keyword evidence="1" id="KW-0175">Coiled coil</keyword>
<dbReference type="EMBL" id="CAMPGE010024669">
    <property type="protein sequence ID" value="CAI2382490.1"/>
    <property type="molecule type" value="Genomic_DNA"/>
</dbReference>
<dbReference type="GO" id="GO:0030705">
    <property type="term" value="P:cytoskeleton-dependent intracellular transport"/>
    <property type="evidence" value="ECO:0007669"/>
    <property type="project" value="TreeGrafter"/>
</dbReference>
<feature type="region of interest" description="Disordered" evidence="2">
    <location>
        <begin position="604"/>
        <end position="756"/>
    </location>
</feature>
<dbReference type="PANTHER" id="PTHR18947">
    <property type="entry name" value="HOOK PROTEINS"/>
    <property type="match status" value="1"/>
</dbReference>
<accession>A0AAD2D7D5</accession>
<keyword evidence="4" id="KW-1185">Reference proteome</keyword>
<feature type="compositionally biased region" description="Polar residues" evidence="2">
    <location>
        <begin position="605"/>
        <end position="624"/>
    </location>
</feature>
<protein>
    <submittedName>
        <fullName evidence="3">Uncharacterized protein</fullName>
    </submittedName>
</protein>
<dbReference type="GO" id="GO:0005815">
    <property type="term" value="C:microtubule organizing center"/>
    <property type="evidence" value="ECO:0007669"/>
    <property type="project" value="TreeGrafter"/>
</dbReference>
<feature type="compositionally biased region" description="Polar residues" evidence="2">
    <location>
        <begin position="696"/>
        <end position="708"/>
    </location>
</feature>
<feature type="compositionally biased region" description="Low complexity" evidence="2">
    <location>
        <begin position="727"/>
        <end position="741"/>
    </location>
</feature>
<dbReference type="GO" id="GO:0005737">
    <property type="term" value="C:cytoplasm"/>
    <property type="evidence" value="ECO:0007669"/>
    <property type="project" value="TreeGrafter"/>
</dbReference>
<name>A0AAD2D7D5_EUPCR</name>
<feature type="coiled-coil region" evidence="1">
    <location>
        <begin position="252"/>
        <end position="481"/>
    </location>
</feature>
<dbReference type="AlphaFoldDB" id="A0AAD2D7D5"/>
<evidence type="ECO:0000256" key="2">
    <source>
        <dbReference type="SAM" id="MobiDB-lite"/>
    </source>
</evidence>
<gene>
    <name evidence="3" type="ORF">ECRASSUSDP1_LOCUS23964</name>
</gene>
<dbReference type="GO" id="GO:0031122">
    <property type="term" value="P:cytoplasmic microtubule organization"/>
    <property type="evidence" value="ECO:0007669"/>
    <property type="project" value="TreeGrafter"/>
</dbReference>
<evidence type="ECO:0000313" key="4">
    <source>
        <dbReference type="Proteomes" id="UP001295684"/>
    </source>
</evidence>
<feature type="region of interest" description="Disordered" evidence="2">
    <location>
        <begin position="527"/>
        <end position="585"/>
    </location>
</feature>
<evidence type="ECO:0000256" key="1">
    <source>
        <dbReference type="SAM" id="Coils"/>
    </source>
</evidence>
<dbReference type="PANTHER" id="PTHR18947:SF28">
    <property type="entry name" value="GIRDIN, ISOFORM A"/>
    <property type="match status" value="1"/>
</dbReference>
<reference evidence="3" key="1">
    <citation type="submission" date="2023-07" db="EMBL/GenBank/DDBJ databases">
        <authorList>
            <consortium name="AG Swart"/>
            <person name="Singh M."/>
            <person name="Singh A."/>
            <person name="Seah K."/>
            <person name="Emmerich C."/>
        </authorList>
    </citation>
    <scope>NUCLEOTIDE SEQUENCE</scope>
    <source>
        <strain evidence="3">DP1</strain>
    </source>
</reference>